<dbReference type="Pfam" id="PF00646">
    <property type="entry name" value="F-box"/>
    <property type="match status" value="1"/>
</dbReference>
<dbReference type="SUPFAM" id="SSF81383">
    <property type="entry name" value="F-box domain"/>
    <property type="match status" value="1"/>
</dbReference>
<protein>
    <recommendedName>
        <fullName evidence="1">F-box domain-containing protein</fullName>
    </recommendedName>
</protein>
<name>A0A8H5FZX4_9AGAR</name>
<dbReference type="EMBL" id="JAACJO010000007">
    <property type="protein sequence ID" value="KAF5355885.1"/>
    <property type="molecule type" value="Genomic_DNA"/>
</dbReference>
<dbReference type="InterPro" id="IPR036047">
    <property type="entry name" value="F-box-like_dom_sf"/>
</dbReference>
<evidence type="ECO:0000313" key="3">
    <source>
        <dbReference type="Proteomes" id="UP000559027"/>
    </source>
</evidence>
<proteinExistence type="predicted"/>
<reference evidence="2 3" key="1">
    <citation type="journal article" date="2020" name="ISME J.">
        <title>Uncovering the hidden diversity of litter-decomposition mechanisms in mushroom-forming fungi.</title>
        <authorList>
            <person name="Floudas D."/>
            <person name="Bentzer J."/>
            <person name="Ahren D."/>
            <person name="Johansson T."/>
            <person name="Persson P."/>
            <person name="Tunlid A."/>
        </authorList>
    </citation>
    <scope>NUCLEOTIDE SEQUENCE [LARGE SCALE GENOMIC DNA]</scope>
    <source>
        <strain evidence="2 3">CBS 146.42</strain>
    </source>
</reference>
<sequence>MIGTPEEFGKAVGDRLPFTLNSSHMAELVATMSPEEQEAFAVRIARIRNRLRLQDAGRAVRERSTKDNEVNLEVANPSTFAPPSTFLSFPLELIDRVLCNLDLRSLLKCKEVCKELKEHVERAKGIQSIMELEIYGQEMNPDNDWSATKVSQCLRQYQSTWEKPNWTDRDGDPITAPMENGGLWELSGGVLAQTDEDGHFHFRKFPSTTRHIQQETWDIIPDIPDICDFGMDPGQDLLVWITAPTPVLPTLSLYVRTLRMGDRHPLAREQVICYDHYLVRDYWSYSIKIMQDYIGLLAHYRPTLDVIDGVGRTEFMIWNWKEGKLELDLLTPRTQSFAFVPNRHVVLADLCDGPFGEDETEIYLTLIDFRAEGATKKSLGEVRNAIKLCYPIRAEDTVYSELDISSDPAPGWTPGKDDKSPFYVAKENRVFAVTIVAITGEGRDAAFRHFIPLSWNGRSGRRLVHVYFEQACLLLMSGRALPSGLDA</sequence>
<dbReference type="Proteomes" id="UP000559027">
    <property type="component" value="Unassembled WGS sequence"/>
</dbReference>
<feature type="domain" description="F-box" evidence="1">
    <location>
        <begin position="83"/>
        <end position="129"/>
    </location>
</feature>
<accession>A0A8H5FZX4</accession>
<dbReference type="OrthoDB" id="3174109at2759"/>
<dbReference type="PROSITE" id="PS50181">
    <property type="entry name" value="FBOX"/>
    <property type="match status" value="1"/>
</dbReference>
<dbReference type="AlphaFoldDB" id="A0A8H5FZX4"/>
<gene>
    <name evidence="2" type="ORF">D9756_004100</name>
</gene>
<organism evidence="2 3">
    <name type="scientific">Leucocoprinus leucothites</name>
    <dbReference type="NCBI Taxonomy" id="201217"/>
    <lineage>
        <taxon>Eukaryota</taxon>
        <taxon>Fungi</taxon>
        <taxon>Dikarya</taxon>
        <taxon>Basidiomycota</taxon>
        <taxon>Agaricomycotina</taxon>
        <taxon>Agaricomycetes</taxon>
        <taxon>Agaricomycetidae</taxon>
        <taxon>Agaricales</taxon>
        <taxon>Agaricineae</taxon>
        <taxon>Agaricaceae</taxon>
        <taxon>Leucocoprinus</taxon>
    </lineage>
</organism>
<keyword evidence="3" id="KW-1185">Reference proteome</keyword>
<dbReference type="CDD" id="cd09917">
    <property type="entry name" value="F-box_SF"/>
    <property type="match status" value="1"/>
</dbReference>
<evidence type="ECO:0000259" key="1">
    <source>
        <dbReference type="PROSITE" id="PS50181"/>
    </source>
</evidence>
<evidence type="ECO:0000313" key="2">
    <source>
        <dbReference type="EMBL" id="KAF5355885.1"/>
    </source>
</evidence>
<dbReference type="InterPro" id="IPR001810">
    <property type="entry name" value="F-box_dom"/>
</dbReference>
<comment type="caution">
    <text evidence="2">The sequence shown here is derived from an EMBL/GenBank/DDBJ whole genome shotgun (WGS) entry which is preliminary data.</text>
</comment>